<sequence>MEPVYADLSVEPARLANTAVEYEHCSFGGNHLALNAGGSVRADFDLDAAERIAEGILTVTALVSKSGRSAGYAPLTVLVNGEPVASRMTVPGGGDLPQDCVFSVPGALLRPGRNRVTVRSGADARTLLWLYRITFDSVHERGLSARAMLAAADERSVLRYATRTLVHDPEGGPHRWEDAGTLVVHVDRGERAPIAQLSWRRADGSEASVSFQSALEEFHGFHRDADGGVAEYRGRLRDRRAHPGGTEGATVHRFRTEEGWGGGWHSSGELRLAVDDGGAPLERVTWRDQRENTGSVAFGERAAGFLGYYQRAGEGPIGFRGTAVAGG</sequence>
<accession>A0ABX8BJZ2</accession>
<evidence type="ECO:0000313" key="3">
    <source>
        <dbReference type="Proteomes" id="UP000676079"/>
    </source>
</evidence>
<protein>
    <recommendedName>
        <fullName evidence="1">OAA-family lectin sugar binding domain-containing protein</fullName>
    </recommendedName>
</protein>
<dbReference type="Proteomes" id="UP000676079">
    <property type="component" value="Chromosome"/>
</dbReference>
<evidence type="ECO:0000259" key="1">
    <source>
        <dbReference type="Pfam" id="PF17882"/>
    </source>
</evidence>
<feature type="domain" description="OAA-family lectin sugar binding" evidence="1">
    <location>
        <begin position="253"/>
        <end position="323"/>
    </location>
</feature>
<dbReference type="Pfam" id="PF17882">
    <property type="entry name" value="SBD"/>
    <property type="match status" value="2"/>
</dbReference>
<dbReference type="RefSeq" id="WP_220562838.1">
    <property type="nucleotide sequence ID" value="NZ_CP074133.1"/>
</dbReference>
<evidence type="ECO:0000313" key="2">
    <source>
        <dbReference type="EMBL" id="QUX21614.1"/>
    </source>
</evidence>
<name>A0ABX8BJZ2_9ACTN</name>
<gene>
    <name evidence="2" type="ORF">KGD84_24945</name>
</gene>
<organism evidence="2 3">
    <name type="scientific">Nocardiopsis changdeensis</name>
    <dbReference type="NCBI Taxonomy" id="2831969"/>
    <lineage>
        <taxon>Bacteria</taxon>
        <taxon>Bacillati</taxon>
        <taxon>Actinomycetota</taxon>
        <taxon>Actinomycetes</taxon>
        <taxon>Streptosporangiales</taxon>
        <taxon>Nocardiopsidaceae</taxon>
        <taxon>Nocardiopsis</taxon>
    </lineage>
</organism>
<dbReference type="InterPro" id="IPR040964">
    <property type="entry name" value="SBD"/>
</dbReference>
<feature type="domain" description="OAA-family lectin sugar binding" evidence="1">
    <location>
        <begin position="170"/>
        <end position="236"/>
    </location>
</feature>
<keyword evidence="3" id="KW-1185">Reference proteome</keyword>
<dbReference type="EMBL" id="CP074133">
    <property type="protein sequence ID" value="QUX21614.1"/>
    <property type="molecule type" value="Genomic_DNA"/>
</dbReference>
<reference evidence="2 3" key="1">
    <citation type="submission" date="2021-05" db="EMBL/GenBank/DDBJ databases">
        <title>Direct Submission.</title>
        <authorList>
            <person name="Li K."/>
            <person name="Gao J."/>
        </authorList>
    </citation>
    <scope>NUCLEOTIDE SEQUENCE [LARGE SCALE GENOMIC DNA]</scope>
    <source>
        <strain evidence="2 3">Mg02</strain>
    </source>
</reference>
<proteinExistence type="predicted"/>